<dbReference type="GeneID" id="71203906"/>
<geneLocation type="plasmid" evidence="4">
    <name>1</name>
</geneLocation>
<evidence type="ECO:0000256" key="1">
    <source>
        <dbReference type="SAM" id="MobiDB-lite"/>
    </source>
</evidence>
<dbReference type="PATRIC" id="fig|1435356.3.peg.5288"/>
<reference evidence="3 4" key="1">
    <citation type="journal article" date="2014" name="Genome Announc.">
        <title>Complete Genome of Rhodococcus pyridinivorans SB3094, a Methyl-Ethyl-Ketone-Degrading Bacterium Used for Bioaugmentation.</title>
        <authorList>
            <person name="Dueholm M.S."/>
            <person name="Albertsen M."/>
            <person name="D'Imperio S."/>
            <person name="Tale V.P."/>
            <person name="Lewis D."/>
            <person name="Nielsen P.H."/>
            <person name="Nielsen J.L."/>
        </authorList>
    </citation>
    <scope>NUCLEOTIDE SEQUENCE [LARGE SCALE GENOMIC DNA]</scope>
    <source>
        <strain evidence="4">SB3094</strain>
        <plasmid evidence="4">1</plasmid>
    </source>
</reference>
<feature type="region of interest" description="Disordered" evidence="1">
    <location>
        <begin position="362"/>
        <end position="386"/>
    </location>
</feature>
<evidence type="ECO:0000256" key="2">
    <source>
        <dbReference type="SAM" id="Phobius"/>
    </source>
</evidence>
<feature type="transmembrane region" description="Helical" evidence="2">
    <location>
        <begin position="12"/>
        <end position="37"/>
    </location>
</feature>
<dbReference type="HOGENOM" id="CLU_715484_0_0_11"/>
<dbReference type="AlphaFoldDB" id="V9XL73"/>
<evidence type="ECO:0000313" key="4">
    <source>
        <dbReference type="Proteomes" id="UP000018781"/>
    </source>
</evidence>
<feature type="transmembrane region" description="Helical" evidence="2">
    <location>
        <begin position="57"/>
        <end position="77"/>
    </location>
</feature>
<evidence type="ECO:0000313" key="3">
    <source>
        <dbReference type="EMBL" id="AHD24201.1"/>
    </source>
</evidence>
<keyword evidence="2" id="KW-1133">Transmembrane helix</keyword>
<dbReference type="EMBL" id="CP006997">
    <property type="protein sequence ID" value="AHD24201.1"/>
    <property type="molecule type" value="Genomic_DNA"/>
</dbReference>
<dbReference type="KEGG" id="rpy:Y013_26275"/>
<dbReference type="Pfam" id="PF10935">
    <property type="entry name" value="DUF2637"/>
    <property type="match status" value="1"/>
</dbReference>
<sequence>MTDFNLRAARLQLYGLLAAVLLAALLAAGITTGAFILSFSVLKDLAVQGMLPAEHAWIFPAIVDGGILGATIAVIVLSKISGSAKGRNFFLCLLIAVVFVSVAGNAYHAYRAAQDAAQTIAGGAILGFNPLAPTVAPIIAVIPPLLVLAFTHGIGLLIKAIGSAFTEYSELVKAADATSTFVAAPDDISGTDPRAAATSAPTIAWTSTEPAEPGPVTKTDEWSSDAAAASERTPVAHDVAPVAHDVAPVAHDVAPVAHDVASVAPEGTPSPTPEMVVADDTATAAIVETAPAPEQSTRALLEFIDQVPGLSDEVRETARMKISTPDLTFAAIAEQTGGVATSTALRRYKKAEEAALKAGFAMPPLPDLGEGSLGREHVEERELVTS</sequence>
<organism evidence="3 4">
    <name type="scientific">Rhodococcus pyridinivorans SB3094</name>
    <dbReference type="NCBI Taxonomy" id="1435356"/>
    <lineage>
        <taxon>Bacteria</taxon>
        <taxon>Bacillati</taxon>
        <taxon>Actinomycetota</taxon>
        <taxon>Actinomycetes</taxon>
        <taxon>Mycobacteriales</taxon>
        <taxon>Nocardiaceae</taxon>
        <taxon>Rhodococcus</taxon>
    </lineage>
</organism>
<keyword evidence="2" id="KW-0472">Membrane</keyword>
<accession>V9XL73</accession>
<dbReference type="InterPro" id="IPR021235">
    <property type="entry name" value="DUF2637"/>
</dbReference>
<keyword evidence="2" id="KW-0812">Transmembrane</keyword>
<dbReference type="RefSeq" id="WP_024100450.1">
    <property type="nucleotide sequence ID" value="NC_023144.1"/>
</dbReference>
<name>V9XL73_9NOCA</name>
<dbReference type="eggNOG" id="COG3468">
    <property type="taxonomic scope" value="Bacteria"/>
</dbReference>
<feature type="transmembrane region" description="Helical" evidence="2">
    <location>
        <begin position="135"/>
        <end position="158"/>
    </location>
</feature>
<keyword evidence="3" id="KW-0614">Plasmid</keyword>
<dbReference type="Proteomes" id="UP000018781">
    <property type="component" value="Plasmid unnamed"/>
</dbReference>
<protein>
    <submittedName>
        <fullName evidence="3">Membrane protein</fullName>
    </submittedName>
</protein>
<gene>
    <name evidence="3" type="ORF">Y013_26275</name>
</gene>
<proteinExistence type="predicted"/>
<feature type="transmembrane region" description="Helical" evidence="2">
    <location>
        <begin position="89"/>
        <end position="110"/>
    </location>
</feature>
<feature type="compositionally biased region" description="Basic and acidic residues" evidence="1">
    <location>
        <begin position="373"/>
        <end position="386"/>
    </location>
</feature>